<evidence type="ECO:0000256" key="1">
    <source>
        <dbReference type="SAM" id="MobiDB-lite"/>
    </source>
</evidence>
<keyword evidence="3" id="KW-1185">Reference proteome</keyword>
<sequence length="216" mass="24334">MATKPLTSEAIAITEKKMDMSLDDIIKMSKTNVMKPKNKRVSNRGKKIVSNAAQDKSSKVQRFMDTRSSLRQGALAQRRSNFQGNQFPLSIKAGGAPIRNRPFNRSRQFNVNKPRFGSPNVQKVVANGGGFTVKFSGHVIIVNTQKPVHQVNVTQKQKPQTLDSLFANMKEQRMRVLSQQNNASRMRVSSQQNNGSRRNGGSQQSRVPWARNHFRN</sequence>
<evidence type="ECO:0008006" key="4">
    <source>
        <dbReference type="Google" id="ProtNLM"/>
    </source>
</evidence>
<dbReference type="PANTHER" id="PTHR36048:SF1">
    <property type="entry name" value="RIBOSOME MATURATION FACTOR"/>
    <property type="match status" value="1"/>
</dbReference>
<proteinExistence type="predicted"/>
<dbReference type="Proteomes" id="UP000826271">
    <property type="component" value="Unassembled WGS sequence"/>
</dbReference>
<evidence type="ECO:0000313" key="2">
    <source>
        <dbReference type="EMBL" id="KAG8368984.1"/>
    </source>
</evidence>
<feature type="region of interest" description="Disordered" evidence="1">
    <location>
        <begin position="177"/>
        <end position="216"/>
    </location>
</feature>
<evidence type="ECO:0000313" key="3">
    <source>
        <dbReference type="Proteomes" id="UP000826271"/>
    </source>
</evidence>
<comment type="caution">
    <text evidence="2">The sequence shown here is derived from an EMBL/GenBank/DDBJ whole genome shotgun (WGS) entry which is preliminary data.</text>
</comment>
<dbReference type="EMBL" id="WHWC01000015">
    <property type="protein sequence ID" value="KAG8368984.1"/>
    <property type="molecule type" value="Genomic_DNA"/>
</dbReference>
<dbReference type="PANTHER" id="PTHR36048">
    <property type="entry name" value="RIBOSOME MATURATION FACTOR"/>
    <property type="match status" value="1"/>
</dbReference>
<dbReference type="AlphaFoldDB" id="A0AAV6WE34"/>
<feature type="compositionally biased region" description="Polar residues" evidence="1">
    <location>
        <begin position="177"/>
        <end position="206"/>
    </location>
</feature>
<accession>A0AAV6WE34</accession>
<gene>
    <name evidence="2" type="ORF">BUALT_Bualt15G0103000</name>
</gene>
<organism evidence="2 3">
    <name type="scientific">Buddleja alternifolia</name>
    <dbReference type="NCBI Taxonomy" id="168488"/>
    <lineage>
        <taxon>Eukaryota</taxon>
        <taxon>Viridiplantae</taxon>
        <taxon>Streptophyta</taxon>
        <taxon>Embryophyta</taxon>
        <taxon>Tracheophyta</taxon>
        <taxon>Spermatophyta</taxon>
        <taxon>Magnoliopsida</taxon>
        <taxon>eudicotyledons</taxon>
        <taxon>Gunneridae</taxon>
        <taxon>Pentapetalae</taxon>
        <taxon>asterids</taxon>
        <taxon>lamiids</taxon>
        <taxon>Lamiales</taxon>
        <taxon>Scrophulariaceae</taxon>
        <taxon>Buddlejeae</taxon>
        <taxon>Buddleja</taxon>
    </lineage>
</organism>
<protein>
    <recommendedName>
        <fullName evidence="4">Forty-two-three domain-containing protein 1</fullName>
    </recommendedName>
</protein>
<name>A0AAV6WE34_9LAMI</name>
<reference evidence="2" key="1">
    <citation type="submission" date="2019-10" db="EMBL/GenBank/DDBJ databases">
        <authorList>
            <person name="Zhang R."/>
            <person name="Pan Y."/>
            <person name="Wang J."/>
            <person name="Ma R."/>
            <person name="Yu S."/>
        </authorList>
    </citation>
    <scope>NUCLEOTIDE SEQUENCE</scope>
    <source>
        <strain evidence="2">LA-IB0</strain>
        <tissue evidence="2">Leaf</tissue>
    </source>
</reference>